<proteinExistence type="predicted"/>
<dbReference type="Proteomes" id="UP001429564">
    <property type="component" value="Unassembled WGS sequence"/>
</dbReference>
<dbReference type="PANTHER" id="PTHR43272:SF32">
    <property type="entry name" value="AMP-DEPENDENT SYNTHETASE_LIGASE DOMAIN-CONTAINING PROTEIN"/>
    <property type="match status" value="1"/>
</dbReference>
<dbReference type="SUPFAM" id="SSF56801">
    <property type="entry name" value="Acetyl-CoA synthetase-like"/>
    <property type="match status" value="1"/>
</dbReference>
<keyword evidence="3" id="KW-0443">Lipid metabolism</keyword>
<protein>
    <submittedName>
        <fullName evidence="5">Long-chain fatty acid--CoA ligase</fullName>
    </submittedName>
</protein>
<dbReference type="GO" id="GO:0016874">
    <property type="term" value="F:ligase activity"/>
    <property type="evidence" value="ECO:0007669"/>
    <property type="project" value="UniProtKB-KW"/>
</dbReference>
<keyword evidence="1 5" id="KW-0436">Ligase</keyword>
<dbReference type="PROSITE" id="PS00455">
    <property type="entry name" value="AMP_BINDING"/>
    <property type="match status" value="1"/>
</dbReference>
<gene>
    <name evidence="5" type="ORF">DL239_14400</name>
</gene>
<keyword evidence="2" id="KW-0276">Fatty acid metabolism</keyword>
<name>A0ABX0W953_9RHOB</name>
<evidence type="ECO:0000256" key="3">
    <source>
        <dbReference type="ARBA" id="ARBA00023098"/>
    </source>
</evidence>
<organism evidence="5 6">
    <name type="scientific">Parasedimentitalea denitrificans</name>
    <dbReference type="NCBI Taxonomy" id="2211118"/>
    <lineage>
        <taxon>Bacteria</taxon>
        <taxon>Pseudomonadati</taxon>
        <taxon>Pseudomonadota</taxon>
        <taxon>Alphaproteobacteria</taxon>
        <taxon>Rhodobacterales</taxon>
        <taxon>Paracoccaceae</taxon>
        <taxon>Parasedimentitalea</taxon>
    </lineage>
</organism>
<evidence type="ECO:0000259" key="4">
    <source>
        <dbReference type="Pfam" id="PF00501"/>
    </source>
</evidence>
<comment type="caution">
    <text evidence="5">The sequence shown here is derived from an EMBL/GenBank/DDBJ whole genome shotgun (WGS) entry which is preliminary data.</text>
</comment>
<reference evidence="5 6" key="1">
    <citation type="submission" date="2018-05" db="EMBL/GenBank/DDBJ databases">
        <authorList>
            <person name="Zhang Y.-J."/>
        </authorList>
    </citation>
    <scope>NUCLEOTIDE SEQUENCE [LARGE SCALE GENOMIC DNA]</scope>
    <source>
        <strain evidence="5 6">CY04</strain>
    </source>
</reference>
<dbReference type="InterPro" id="IPR042099">
    <property type="entry name" value="ANL_N_sf"/>
</dbReference>
<dbReference type="Pfam" id="PF23562">
    <property type="entry name" value="AMP-binding_C_3"/>
    <property type="match status" value="1"/>
</dbReference>
<dbReference type="RefSeq" id="WP_167684793.1">
    <property type="nucleotide sequence ID" value="NZ_QHLQ01000014.1"/>
</dbReference>
<dbReference type="EMBL" id="QHLQ01000014">
    <property type="protein sequence ID" value="NIZ62170.1"/>
    <property type="molecule type" value="Genomic_DNA"/>
</dbReference>
<feature type="domain" description="AMP-dependent synthetase/ligase" evidence="4">
    <location>
        <begin position="49"/>
        <end position="457"/>
    </location>
</feature>
<dbReference type="PANTHER" id="PTHR43272">
    <property type="entry name" value="LONG-CHAIN-FATTY-ACID--COA LIGASE"/>
    <property type="match status" value="1"/>
</dbReference>
<dbReference type="InterPro" id="IPR020845">
    <property type="entry name" value="AMP-binding_CS"/>
</dbReference>
<keyword evidence="6" id="KW-1185">Reference proteome</keyword>
<dbReference type="InterPro" id="IPR000873">
    <property type="entry name" value="AMP-dep_synth/lig_dom"/>
</dbReference>
<dbReference type="CDD" id="cd05907">
    <property type="entry name" value="VL_LC_FACS_like"/>
    <property type="match status" value="1"/>
</dbReference>
<evidence type="ECO:0000256" key="1">
    <source>
        <dbReference type="ARBA" id="ARBA00022598"/>
    </source>
</evidence>
<dbReference type="Pfam" id="PF00501">
    <property type="entry name" value="AMP-binding"/>
    <property type="match status" value="1"/>
</dbReference>
<sequence length="628" mass="69978">MNMQTVEHPQVTLNGVSYNATPGLRPVRVDGCDTIVKLFAARCAELGPRVAHREKDRGIWKSYSWAEYWAHAKWLGLGLRALGLHRGEVVSILSEDRKEWLYADMGIQGVGGIASGVYTTDSAAQLAYLLNDSGSRFLIVEDDEQLDKFLEIQDQVSELEKVIILEREGLYDLDHDRCLFLDDLYEIGRQYEVENRDCFEDEILKSKPDDIALLIYTSGTTGRPKGAMLSHENVLATMESSARSLETLPSDEQLCFLPLCHIVERNFSVYLSLAAHSTVNFAESLETVFDNAAEVSPTTFFAVPRVWEKIYSKVLVMAQDATPVGRWAFTQAVKAGAARADYLLQGAVVPNAVHARYVLWDFLVLRNLRRMLGMDRIRRGGTGAAPISPELLKWYWSIGVPLLEGYGMTENAGLSASNTLVSNRAGSVGQPVPGVTVRIADNGEIQTLGTSNFQGYWRNAEKTAETFTDDGWLRTGDVGKLDADGFLTITGRIKDIIITAGGKNITPAEVESRLKFSHYIADAVVIGDQRKYLTCLIMIDQENVEKFAQDRKIPFSDFASLCAAEQVVALIADEVEVVNGEFARVEQIKQFRLINVLLTAEDDELTATMKLKRNLVEQKHKALIDQMY</sequence>
<evidence type="ECO:0000313" key="5">
    <source>
        <dbReference type="EMBL" id="NIZ62170.1"/>
    </source>
</evidence>
<dbReference type="Gene3D" id="3.40.50.12780">
    <property type="entry name" value="N-terminal domain of ligase-like"/>
    <property type="match status" value="1"/>
</dbReference>
<accession>A0ABX0W953</accession>
<evidence type="ECO:0000313" key="6">
    <source>
        <dbReference type="Proteomes" id="UP001429564"/>
    </source>
</evidence>
<evidence type="ECO:0000256" key="2">
    <source>
        <dbReference type="ARBA" id="ARBA00022832"/>
    </source>
</evidence>